<keyword evidence="5" id="KW-0539">Nucleus</keyword>
<keyword evidence="2" id="KW-0805">Transcription regulation</keyword>
<dbReference type="AlphaFoldDB" id="A0A8H5GX70"/>
<dbReference type="GO" id="GO:0005634">
    <property type="term" value="C:nucleus"/>
    <property type="evidence" value="ECO:0007669"/>
    <property type="project" value="UniProtKB-SubCell"/>
</dbReference>
<feature type="region of interest" description="Disordered" evidence="6">
    <location>
        <begin position="117"/>
        <end position="216"/>
    </location>
</feature>
<dbReference type="Gene3D" id="4.10.280.10">
    <property type="entry name" value="Helix-loop-helix DNA-binding domain"/>
    <property type="match status" value="1"/>
</dbReference>
<dbReference type="Pfam" id="PF00010">
    <property type="entry name" value="HLH"/>
    <property type="match status" value="1"/>
</dbReference>
<keyword evidence="3" id="KW-0238">DNA-binding</keyword>
<evidence type="ECO:0000313" key="8">
    <source>
        <dbReference type="EMBL" id="KAF5372783.1"/>
    </source>
</evidence>
<evidence type="ECO:0000256" key="5">
    <source>
        <dbReference type="ARBA" id="ARBA00023242"/>
    </source>
</evidence>
<feature type="domain" description="BHLH" evidence="7">
    <location>
        <begin position="203"/>
        <end position="300"/>
    </location>
</feature>
<feature type="compositionally biased region" description="Polar residues" evidence="6">
    <location>
        <begin position="200"/>
        <end position="210"/>
    </location>
</feature>
<dbReference type="GO" id="GO:0000981">
    <property type="term" value="F:DNA-binding transcription factor activity, RNA polymerase II-specific"/>
    <property type="evidence" value="ECO:0007669"/>
    <property type="project" value="TreeGrafter"/>
</dbReference>
<dbReference type="PROSITE" id="PS50888">
    <property type="entry name" value="BHLH"/>
    <property type="match status" value="1"/>
</dbReference>
<feature type="compositionally biased region" description="Low complexity" evidence="6">
    <location>
        <begin position="129"/>
        <end position="144"/>
    </location>
</feature>
<comment type="subcellular location">
    <subcellularLocation>
        <location evidence="1">Nucleus</location>
    </subcellularLocation>
</comment>
<evidence type="ECO:0000256" key="4">
    <source>
        <dbReference type="ARBA" id="ARBA00023163"/>
    </source>
</evidence>
<sequence>MYRFAITPDLGVGDWDSHANSGYSLHRPPPSTAMDSMSPASFASLSSLLTPSESHAFHSFLSTMNPPPPHQDWIDVDVPKDRQALAKATKDLMSLDTQYAHHNDHPFNTLPTSASHYSQVLLPHPPPSDSSSRTPTPTSVPPFSFHQPPSGRQSSRTRASHSHPYPISPLPKQRRSSQSQPQASSSAPPKPQPQKPALLTASQKKANHIQSEQKRRANIRRGYEALCECVPALREAIREEEEALAAANDGNTSRNGVATAKRKGKMAVKGKDGEEKVDGRAGPRSENVVLSKTIDYINELLDERNTLLARLHSARSTLPPGHPALVPAQYPSTYSGPGHEREGGGEESGPLWEREWKGGHGTLGNTCEAGGDESS</sequence>
<feature type="compositionally biased region" description="Basic and acidic residues" evidence="6">
    <location>
        <begin position="269"/>
        <end position="282"/>
    </location>
</feature>
<protein>
    <recommendedName>
        <fullName evidence="7">BHLH domain-containing protein</fullName>
    </recommendedName>
</protein>
<proteinExistence type="predicted"/>
<dbReference type="SUPFAM" id="SSF47459">
    <property type="entry name" value="HLH, helix-loop-helix DNA-binding domain"/>
    <property type="match status" value="1"/>
</dbReference>
<dbReference type="PANTHER" id="PTHR15741:SF27">
    <property type="entry name" value="TRANSCRIPTION FACTOR AP-4"/>
    <property type="match status" value="1"/>
</dbReference>
<dbReference type="Proteomes" id="UP000565441">
    <property type="component" value="Unassembled WGS sequence"/>
</dbReference>
<dbReference type="PANTHER" id="PTHR15741">
    <property type="entry name" value="BASIC HELIX-LOOP-HELIX ZIP TRANSCRIPTION FACTOR"/>
    <property type="match status" value="1"/>
</dbReference>
<evidence type="ECO:0000256" key="1">
    <source>
        <dbReference type="ARBA" id="ARBA00004123"/>
    </source>
</evidence>
<name>A0A8H5GX70_9AGAR</name>
<accession>A0A8H5GX70</accession>
<evidence type="ECO:0000313" key="9">
    <source>
        <dbReference type="Proteomes" id="UP000565441"/>
    </source>
</evidence>
<evidence type="ECO:0000256" key="2">
    <source>
        <dbReference type="ARBA" id="ARBA00023015"/>
    </source>
</evidence>
<evidence type="ECO:0000256" key="3">
    <source>
        <dbReference type="ARBA" id="ARBA00023125"/>
    </source>
</evidence>
<gene>
    <name evidence="8" type="ORF">D9615_010111</name>
</gene>
<dbReference type="GO" id="GO:0046983">
    <property type="term" value="F:protein dimerization activity"/>
    <property type="evidence" value="ECO:0007669"/>
    <property type="project" value="InterPro"/>
</dbReference>
<evidence type="ECO:0000259" key="7">
    <source>
        <dbReference type="PROSITE" id="PS50888"/>
    </source>
</evidence>
<feature type="region of interest" description="Disordered" evidence="6">
    <location>
        <begin position="248"/>
        <end position="282"/>
    </location>
</feature>
<feature type="compositionally biased region" description="Low complexity" evidence="6">
    <location>
        <begin position="176"/>
        <end position="187"/>
    </location>
</feature>
<dbReference type="InterPro" id="IPR011598">
    <property type="entry name" value="bHLH_dom"/>
</dbReference>
<organism evidence="8 9">
    <name type="scientific">Tricholomella constricta</name>
    <dbReference type="NCBI Taxonomy" id="117010"/>
    <lineage>
        <taxon>Eukaryota</taxon>
        <taxon>Fungi</taxon>
        <taxon>Dikarya</taxon>
        <taxon>Basidiomycota</taxon>
        <taxon>Agaricomycotina</taxon>
        <taxon>Agaricomycetes</taxon>
        <taxon>Agaricomycetidae</taxon>
        <taxon>Agaricales</taxon>
        <taxon>Tricholomatineae</taxon>
        <taxon>Lyophyllaceae</taxon>
        <taxon>Tricholomella</taxon>
    </lineage>
</organism>
<dbReference type="EMBL" id="JAACJP010000041">
    <property type="protein sequence ID" value="KAF5372783.1"/>
    <property type="molecule type" value="Genomic_DNA"/>
</dbReference>
<evidence type="ECO:0000256" key="6">
    <source>
        <dbReference type="SAM" id="MobiDB-lite"/>
    </source>
</evidence>
<dbReference type="GO" id="GO:0000978">
    <property type="term" value="F:RNA polymerase II cis-regulatory region sequence-specific DNA binding"/>
    <property type="evidence" value="ECO:0007669"/>
    <property type="project" value="TreeGrafter"/>
</dbReference>
<dbReference type="InterPro" id="IPR036638">
    <property type="entry name" value="HLH_DNA-bd_sf"/>
</dbReference>
<comment type="caution">
    <text evidence="8">The sequence shown here is derived from an EMBL/GenBank/DDBJ whole genome shotgun (WGS) entry which is preliminary data.</text>
</comment>
<dbReference type="OrthoDB" id="5778525at2759"/>
<keyword evidence="9" id="KW-1185">Reference proteome</keyword>
<dbReference type="InterPro" id="IPR052207">
    <property type="entry name" value="Max-like/E-box_TFs"/>
</dbReference>
<feature type="region of interest" description="Disordered" evidence="6">
    <location>
        <begin position="319"/>
        <end position="375"/>
    </location>
</feature>
<reference evidence="8 9" key="1">
    <citation type="journal article" date="2020" name="ISME J.">
        <title>Uncovering the hidden diversity of litter-decomposition mechanisms in mushroom-forming fungi.</title>
        <authorList>
            <person name="Floudas D."/>
            <person name="Bentzer J."/>
            <person name="Ahren D."/>
            <person name="Johansson T."/>
            <person name="Persson P."/>
            <person name="Tunlid A."/>
        </authorList>
    </citation>
    <scope>NUCLEOTIDE SEQUENCE [LARGE SCALE GENOMIC DNA]</scope>
    <source>
        <strain evidence="8 9">CBS 661.87</strain>
    </source>
</reference>
<keyword evidence="4" id="KW-0804">Transcription</keyword>